<dbReference type="Proteomes" id="UP001165092">
    <property type="component" value="Unassembled WGS sequence"/>
</dbReference>
<gene>
    <name evidence="1" type="ORF">Nans01_21280</name>
</gene>
<dbReference type="Gene3D" id="3.30.350.10">
    <property type="entry name" value="Subtilisin inhibitor-like"/>
    <property type="match status" value="1"/>
</dbReference>
<accession>A0A9W6UIJ9</accession>
<organism evidence="1 2">
    <name type="scientific">Nocardiopsis ansamitocini</name>
    <dbReference type="NCBI Taxonomy" id="1670832"/>
    <lineage>
        <taxon>Bacteria</taxon>
        <taxon>Bacillati</taxon>
        <taxon>Actinomycetota</taxon>
        <taxon>Actinomycetes</taxon>
        <taxon>Streptosporangiales</taxon>
        <taxon>Nocardiopsidaceae</taxon>
        <taxon>Nocardiopsis</taxon>
    </lineage>
</organism>
<evidence type="ECO:0008006" key="3">
    <source>
        <dbReference type="Google" id="ProtNLM"/>
    </source>
</evidence>
<dbReference type="AlphaFoldDB" id="A0A9W6UIJ9"/>
<dbReference type="RefSeq" id="WP_285759028.1">
    <property type="nucleotide sequence ID" value="NZ_BSQG01000003.1"/>
</dbReference>
<dbReference type="GO" id="GO:0004867">
    <property type="term" value="F:serine-type endopeptidase inhibitor activity"/>
    <property type="evidence" value="ECO:0007669"/>
    <property type="project" value="InterPro"/>
</dbReference>
<sequence length="168" mass="17597">MSKLNPRRGFLGTIGTVVLGSLCLGGAVAYTAVVGTSLVGLPETMPEAQELHTISGLTDLPPAPVAFLSVEVVDGEDSYERTLSCFGDPLSDPASCGELAQAAEQEDPAGPFEEVSSGSICTDVVYGAEHATITGTWEGVEIATEVTREGSCHEARWQRLTALTDRPE</sequence>
<comment type="caution">
    <text evidence="1">The sequence shown here is derived from an EMBL/GenBank/DDBJ whole genome shotgun (WGS) entry which is preliminary data.</text>
</comment>
<dbReference type="EMBL" id="BSQG01000003">
    <property type="protein sequence ID" value="GLU47777.1"/>
    <property type="molecule type" value="Genomic_DNA"/>
</dbReference>
<evidence type="ECO:0000313" key="1">
    <source>
        <dbReference type="EMBL" id="GLU47777.1"/>
    </source>
</evidence>
<evidence type="ECO:0000313" key="2">
    <source>
        <dbReference type="Proteomes" id="UP001165092"/>
    </source>
</evidence>
<dbReference type="SUPFAM" id="SSF55399">
    <property type="entry name" value="Subtilisin inhibitor"/>
    <property type="match status" value="1"/>
</dbReference>
<protein>
    <recommendedName>
        <fullName evidence="3">Subtilisin inhibitor domain-containing protein</fullName>
    </recommendedName>
</protein>
<proteinExistence type="predicted"/>
<dbReference type="InterPro" id="IPR036819">
    <property type="entry name" value="Subtilisin_inhibitor-like_sf"/>
</dbReference>
<keyword evidence="2" id="KW-1185">Reference proteome</keyword>
<name>A0A9W6UIJ9_9ACTN</name>
<reference evidence="1" key="1">
    <citation type="submission" date="2023-02" db="EMBL/GenBank/DDBJ databases">
        <title>Nocardiopsis ansamitocini NBRC 112285.</title>
        <authorList>
            <person name="Ichikawa N."/>
            <person name="Sato H."/>
            <person name="Tonouchi N."/>
        </authorList>
    </citation>
    <scope>NUCLEOTIDE SEQUENCE</scope>
    <source>
        <strain evidence="1">NBRC 112285</strain>
    </source>
</reference>